<dbReference type="GO" id="GO:0000976">
    <property type="term" value="F:transcription cis-regulatory region binding"/>
    <property type="evidence" value="ECO:0007669"/>
    <property type="project" value="TreeGrafter"/>
</dbReference>
<keyword evidence="1" id="KW-0805">Transcription regulation</keyword>
<evidence type="ECO:0000256" key="3">
    <source>
        <dbReference type="ARBA" id="ARBA00023163"/>
    </source>
</evidence>
<evidence type="ECO:0000259" key="5">
    <source>
        <dbReference type="PROSITE" id="PS50977"/>
    </source>
</evidence>
<keyword evidence="7" id="KW-1185">Reference proteome</keyword>
<protein>
    <submittedName>
        <fullName evidence="6">Transcriptional regulator, TetR family</fullName>
    </submittedName>
</protein>
<evidence type="ECO:0000256" key="4">
    <source>
        <dbReference type="PROSITE-ProRule" id="PRU00335"/>
    </source>
</evidence>
<dbReference type="InterPro" id="IPR050109">
    <property type="entry name" value="HTH-type_TetR-like_transc_reg"/>
</dbReference>
<dbReference type="PROSITE" id="PS50977">
    <property type="entry name" value="HTH_TETR_2"/>
    <property type="match status" value="1"/>
</dbReference>
<evidence type="ECO:0000313" key="7">
    <source>
        <dbReference type="Proteomes" id="UP000185511"/>
    </source>
</evidence>
<dbReference type="GO" id="GO:0003700">
    <property type="term" value="F:DNA-binding transcription factor activity"/>
    <property type="evidence" value="ECO:0007669"/>
    <property type="project" value="TreeGrafter"/>
</dbReference>
<feature type="domain" description="HTH tetR-type" evidence="5">
    <location>
        <begin position="6"/>
        <end position="66"/>
    </location>
</feature>
<evidence type="ECO:0000256" key="1">
    <source>
        <dbReference type="ARBA" id="ARBA00023015"/>
    </source>
</evidence>
<dbReference type="InterPro" id="IPR036271">
    <property type="entry name" value="Tet_transcr_reg_TetR-rel_C_sf"/>
</dbReference>
<evidence type="ECO:0000313" key="6">
    <source>
        <dbReference type="EMBL" id="APU15350.1"/>
    </source>
</evidence>
<evidence type="ECO:0000256" key="2">
    <source>
        <dbReference type="ARBA" id="ARBA00023125"/>
    </source>
</evidence>
<name>A0AAC9PST2_9PSEU</name>
<dbReference type="Proteomes" id="UP000185511">
    <property type="component" value="Chromosome"/>
</dbReference>
<keyword evidence="2 4" id="KW-0238">DNA-binding</keyword>
<feature type="DNA-binding region" description="H-T-H motif" evidence="4">
    <location>
        <begin position="29"/>
        <end position="48"/>
    </location>
</feature>
<dbReference type="AlphaFoldDB" id="A0AAC9PST2"/>
<dbReference type="Pfam" id="PF00440">
    <property type="entry name" value="TetR_N"/>
    <property type="match status" value="1"/>
</dbReference>
<gene>
    <name evidence="6" type="ORF">UA74_16600</name>
</gene>
<dbReference type="PANTHER" id="PTHR30055">
    <property type="entry name" value="HTH-TYPE TRANSCRIPTIONAL REGULATOR RUTR"/>
    <property type="match status" value="1"/>
</dbReference>
<dbReference type="SUPFAM" id="SSF46689">
    <property type="entry name" value="Homeodomain-like"/>
    <property type="match status" value="1"/>
</dbReference>
<reference evidence="7" key="1">
    <citation type="submission" date="2016-06" db="EMBL/GenBank/DDBJ databases">
        <title>Complete genome sequence of Actinoalloteichus fjordicus DSM 46855 (=ADI127-17), type strain of the new species Actinoalloteichus fjordicus.</title>
        <authorList>
            <person name="Ruckert C."/>
            <person name="Nouioui I."/>
            <person name="Willmese J."/>
            <person name="van Wezel G."/>
            <person name="Klenk H.-P."/>
            <person name="Kalinowski J."/>
            <person name="Zotchev S.B."/>
        </authorList>
    </citation>
    <scope>NUCLEOTIDE SEQUENCE [LARGE SCALE GENOMIC DNA]</scope>
    <source>
        <strain evidence="7">ADI127-7</strain>
    </source>
</reference>
<dbReference type="PANTHER" id="PTHR30055:SF151">
    <property type="entry name" value="TRANSCRIPTIONAL REGULATORY PROTEIN"/>
    <property type="match status" value="1"/>
</dbReference>
<dbReference type="InterPro" id="IPR001647">
    <property type="entry name" value="HTH_TetR"/>
</dbReference>
<dbReference type="KEGG" id="acad:UA74_16600"/>
<accession>A0AAC9PST2</accession>
<keyword evidence="3" id="KW-0804">Transcription</keyword>
<dbReference type="InterPro" id="IPR009057">
    <property type="entry name" value="Homeodomain-like_sf"/>
</dbReference>
<sequence length="219" mass="24343">MGRPARINRATIVTAARSVLEAEGLDALTMRRLAREVGRAPMALYHHVSSRSELLTAVLSVQAGEIPRPKLPADPRDRMVAVACHLHGALAEVPWVMEVLSHGEGVGVPALWISDEFLASARDWGATPERALHMFRSIWHYIIGELTHRFHARRRKTDPELPDDWRASVGETDLVDVPTLRAMLPEWDRLSASYDVPVAITELIDGMLAVTRPEGRTSI</sequence>
<dbReference type="SUPFAM" id="SSF48498">
    <property type="entry name" value="Tetracyclin repressor-like, C-terminal domain"/>
    <property type="match status" value="1"/>
</dbReference>
<dbReference type="Gene3D" id="1.10.357.10">
    <property type="entry name" value="Tetracycline Repressor, domain 2"/>
    <property type="match status" value="1"/>
</dbReference>
<proteinExistence type="predicted"/>
<dbReference type="EMBL" id="CP016076">
    <property type="protein sequence ID" value="APU15350.1"/>
    <property type="molecule type" value="Genomic_DNA"/>
</dbReference>
<organism evidence="6 7">
    <name type="scientific">Actinoalloteichus fjordicus</name>
    <dbReference type="NCBI Taxonomy" id="1612552"/>
    <lineage>
        <taxon>Bacteria</taxon>
        <taxon>Bacillati</taxon>
        <taxon>Actinomycetota</taxon>
        <taxon>Actinomycetes</taxon>
        <taxon>Pseudonocardiales</taxon>
        <taxon>Pseudonocardiaceae</taxon>
        <taxon>Actinoalloteichus</taxon>
    </lineage>
</organism>